<dbReference type="GO" id="GO:0006047">
    <property type="term" value="P:UDP-N-acetylglucosamine metabolic process"/>
    <property type="evidence" value="ECO:0007669"/>
    <property type="project" value="TreeGrafter"/>
</dbReference>
<protein>
    <recommendedName>
        <fullName evidence="1">Glycosyltransferase 2-like domain-containing protein</fullName>
    </recommendedName>
</protein>
<organism evidence="2 3">
    <name type="scientific">Synaphobranchus kaupii</name>
    <name type="common">Kaup's arrowtooth eel</name>
    <dbReference type="NCBI Taxonomy" id="118154"/>
    <lineage>
        <taxon>Eukaryota</taxon>
        <taxon>Metazoa</taxon>
        <taxon>Chordata</taxon>
        <taxon>Craniata</taxon>
        <taxon>Vertebrata</taxon>
        <taxon>Euteleostomi</taxon>
        <taxon>Actinopterygii</taxon>
        <taxon>Neopterygii</taxon>
        <taxon>Teleostei</taxon>
        <taxon>Anguilliformes</taxon>
        <taxon>Synaphobranchidae</taxon>
        <taxon>Synaphobranchus</taxon>
    </lineage>
</organism>
<accession>A0A9Q1ETA6</accession>
<dbReference type="PANTHER" id="PTHR15046:SF2">
    <property type="entry name" value="BETA-1,4 N-ACETYLGALACTOSAMINYLTRANSFERASE 2"/>
    <property type="match status" value="1"/>
</dbReference>
<dbReference type="CDD" id="cd00761">
    <property type="entry name" value="Glyco_tranf_GTA_type"/>
    <property type="match status" value="1"/>
</dbReference>
<keyword evidence="3" id="KW-1185">Reference proteome</keyword>
<gene>
    <name evidence="2" type="ORF">SKAU_G00288110</name>
</gene>
<dbReference type="AlphaFoldDB" id="A0A9Q1ETA6"/>
<dbReference type="GO" id="GO:0019276">
    <property type="term" value="P:UDP-N-acetylgalactosamine metabolic process"/>
    <property type="evidence" value="ECO:0007669"/>
    <property type="project" value="TreeGrafter"/>
</dbReference>
<dbReference type="EMBL" id="JAINUF010000012">
    <property type="protein sequence ID" value="KAJ8344618.1"/>
    <property type="molecule type" value="Genomic_DNA"/>
</dbReference>
<dbReference type="OrthoDB" id="2139606at2759"/>
<dbReference type="GO" id="GO:0008376">
    <property type="term" value="F:acetylgalactosaminyltransferase activity"/>
    <property type="evidence" value="ECO:0007669"/>
    <property type="project" value="TreeGrafter"/>
</dbReference>
<evidence type="ECO:0000313" key="2">
    <source>
        <dbReference type="EMBL" id="KAJ8344618.1"/>
    </source>
</evidence>
<dbReference type="SUPFAM" id="SSF53448">
    <property type="entry name" value="Nucleotide-diphospho-sugar transferases"/>
    <property type="match status" value="1"/>
</dbReference>
<evidence type="ECO:0000313" key="3">
    <source>
        <dbReference type="Proteomes" id="UP001152622"/>
    </source>
</evidence>
<name>A0A9Q1ETA6_SYNKA</name>
<dbReference type="InterPro" id="IPR001173">
    <property type="entry name" value="Glyco_trans_2-like"/>
</dbReference>
<feature type="domain" description="Glycosyltransferase 2-like" evidence="1">
    <location>
        <begin position="181"/>
        <end position="287"/>
    </location>
</feature>
<dbReference type="PANTHER" id="PTHR15046">
    <property type="entry name" value="GLYCO_TRANS_2-LIKE DOMAIN-CONTAINING PROTEIN"/>
    <property type="match status" value="1"/>
</dbReference>
<dbReference type="Proteomes" id="UP001152622">
    <property type="component" value="Chromosome 12"/>
</dbReference>
<dbReference type="InterPro" id="IPR029044">
    <property type="entry name" value="Nucleotide-diphossugar_trans"/>
</dbReference>
<evidence type="ECO:0000259" key="1">
    <source>
        <dbReference type="Pfam" id="PF00535"/>
    </source>
</evidence>
<proteinExistence type="predicted"/>
<sequence>METGQCASPPLHRIYNPMPNVTRPRTSCSCPSSGFGLRQYVDKNKFNDIVRRRAEALAKDRVRRKTILNELLLAPPNSPLQYPIQGFIVSPLKKSIIPGLSVHTVEKQNYQVTLSVSSGVLAVEDLQEKDKVKGQGEKVLSISVSSLQSLNDLLGRISYRSTVYSIKSGDLDVNSQVTVTTKTFLRYPEVNYLIKSIRKFYKDIKIIIADDSLEPQKVNGTNIEQYFMPPAQGWFAGRNLAVSQVTTKYFLWVDDDFYFTSNTSIERFVEVMESMPELDVVAGSVGMYANSFTLIYDEGDEEGGCLTRVKGNYQPIPSIPNCFFTSGVINFFLARTDAVRKVGFDPLLKRVGHSEFFMDGLGELLVAICPEVGLNHQRRRANGKYRKFRIPPKSDTNGKLYLHFFKNHLKCMKW</sequence>
<comment type="caution">
    <text evidence="2">The sequence shown here is derived from an EMBL/GenBank/DDBJ whole genome shotgun (WGS) entry which is preliminary data.</text>
</comment>
<dbReference type="Pfam" id="PF00535">
    <property type="entry name" value="Glycos_transf_2"/>
    <property type="match status" value="1"/>
</dbReference>
<dbReference type="Gene3D" id="3.90.550.10">
    <property type="entry name" value="Spore Coat Polysaccharide Biosynthesis Protein SpsA, Chain A"/>
    <property type="match status" value="1"/>
</dbReference>
<reference evidence="2" key="1">
    <citation type="journal article" date="2023" name="Science">
        <title>Genome structures resolve the early diversification of teleost fishes.</title>
        <authorList>
            <person name="Parey E."/>
            <person name="Louis A."/>
            <person name="Montfort J."/>
            <person name="Bouchez O."/>
            <person name="Roques C."/>
            <person name="Iampietro C."/>
            <person name="Lluch J."/>
            <person name="Castinel A."/>
            <person name="Donnadieu C."/>
            <person name="Desvignes T."/>
            <person name="Floi Bucao C."/>
            <person name="Jouanno E."/>
            <person name="Wen M."/>
            <person name="Mejri S."/>
            <person name="Dirks R."/>
            <person name="Jansen H."/>
            <person name="Henkel C."/>
            <person name="Chen W.J."/>
            <person name="Zahm M."/>
            <person name="Cabau C."/>
            <person name="Klopp C."/>
            <person name="Thompson A.W."/>
            <person name="Robinson-Rechavi M."/>
            <person name="Braasch I."/>
            <person name="Lecointre G."/>
            <person name="Bobe J."/>
            <person name="Postlethwait J.H."/>
            <person name="Berthelot C."/>
            <person name="Roest Crollius H."/>
            <person name="Guiguen Y."/>
        </authorList>
    </citation>
    <scope>NUCLEOTIDE SEQUENCE</scope>
    <source>
        <strain evidence="2">WJC10195</strain>
    </source>
</reference>